<dbReference type="InterPro" id="IPR016040">
    <property type="entry name" value="NAD(P)-bd_dom"/>
</dbReference>
<dbReference type="Gene3D" id="3.40.50.720">
    <property type="entry name" value="NAD(P)-binding Rossmann-like Domain"/>
    <property type="match status" value="1"/>
</dbReference>
<dbReference type="GO" id="GO:0051170">
    <property type="term" value="P:import into nucleus"/>
    <property type="evidence" value="ECO:0007669"/>
    <property type="project" value="TreeGrafter"/>
</dbReference>
<evidence type="ECO:0000256" key="5">
    <source>
        <dbReference type="ARBA" id="ARBA00023128"/>
    </source>
</evidence>
<name>W7I3C1_9PEZI</name>
<protein>
    <recommendedName>
        <fullName evidence="7">NAD(P)-binding domain-containing protein</fullName>
    </recommendedName>
</protein>
<keyword evidence="9" id="KW-1185">Reference proteome</keyword>
<reference evidence="8 9" key="1">
    <citation type="submission" date="2013-05" db="EMBL/GenBank/DDBJ databases">
        <title>Drechslerella stenobrocha genome reveals carnivorous origination and mechanical trapping mechanism of predatory fungi.</title>
        <authorList>
            <person name="Liu X."/>
            <person name="Zhang W."/>
            <person name="Liu K."/>
        </authorList>
    </citation>
    <scope>NUCLEOTIDE SEQUENCE [LARGE SCALE GENOMIC DNA]</scope>
    <source>
        <strain evidence="8 9">248</strain>
    </source>
</reference>
<keyword evidence="5" id="KW-0496">Mitochondrion</keyword>
<dbReference type="PANTHER" id="PTHR14097:SF7">
    <property type="entry name" value="OXIDOREDUCTASE HTATIP2"/>
    <property type="match status" value="1"/>
</dbReference>
<evidence type="ECO:0000259" key="7">
    <source>
        <dbReference type="Pfam" id="PF13460"/>
    </source>
</evidence>
<dbReference type="Pfam" id="PF13460">
    <property type="entry name" value="NAD_binding_10"/>
    <property type="match status" value="1"/>
</dbReference>
<gene>
    <name evidence="8" type="ORF">DRE_03904</name>
</gene>
<evidence type="ECO:0000313" key="9">
    <source>
        <dbReference type="Proteomes" id="UP000024837"/>
    </source>
</evidence>
<dbReference type="OrthoDB" id="430436at2759"/>
<comment type="similarity">
    <text evidence="2">Belongs to the FMP52 family.</text>
</comment>
<organism evidence="8 9">
    <name type="scientific">Drechslerella stenobrocha 248</name>
    <dbReference type="NCBI Taxonomy" id="1043628"/>
    <lineage>
        <taxon>Eukaryota</taxon>
        <taxon>Fungi</taxon>
        <taxon>Dikarya</taxon>
        <taxon>Ascomycota</taxon>
        <taxon>Pezizomycotina</taxon>
        <taxon>Orbiliomycetes</taxon>
        <taxon>Orbiliales</taxon>
        <taxon>Orbiliaceae</taxon>
        <taxon>Drechslerella</taxon>
    </lineage>
</organism>
<sequence>MANSFAILGATGLVGSNIFKYLLQSPTPNTIMTLTRRALDESPIVAMVTRPADHTITEPVEPDTSKWPAAFGDLCKSTSPPPVVFTGLGTTRAAAGGIEKQYAIEHDINVDVAKAAKEAGVKTFVLISARNASPTSRIAYSKLKGDIEASIEAVGFERYIIVRPGWLLGPRTDQRHVEGFLQLIARGLASVSTSLVDSFAQHAEVVARAAVRAALDESIKGKKILEQADIVKLGTKEDS</sequence>
<dbReference type="SUPFAM" id="SSF51735">
    <property type="entry name" value="NAD(P)-binding Rossmann-fold domains"/>
    <property type="match status" value="1"/>
</dbReference>
<dbReference type="PANTHER" id="PTHR14097">
    <property type="entry name" value="OXIDOREDUCTASE HTATIP2"/>
    <property type="match status" value="1"/>
</dbReference>
<feature type="domain" description="NAD(P)-binding" evidence="7">
    <location>
        <begin position="9"/>
        <end position="175"/>
    </location>
</feature>
<accession>W7I3C1</accession>
<proteinExistence type="inferred from homology"/>
<evidence type="ECO:0000256" key="6">
    <source>
        <dbReference type="ARBA" id="ARBA00023136"/>
    </source>
</evidence>
<evidence type="ECO:0000256" key="2">
    <source>
        <dbReference type="ARBA" id="ARBA00006617"/>
    </source>
</evidence>
<keyword evidence="3" id="KW-1000">Mitochondrion outer membrane</keyword>
<dbReference type="Proteomes" id="UP000024837">
    <property type="component" value="Unassembled WGS sequence"/>
</dbReference>
<dbReference type="GO" id="GO:0005741">
    <property type="term" value="C:mitochondrial outer membrane"/>
    <property type="evidence" value="ECO:0007669"/>
    <property type="project" value="UniProtKB-SubCell"/>
</dbReference>
<dbReference type="EMBL" id="KI966414">
    <property type="protein sequence ID" value="EWC46892.1"/>
    <property type="molecule type" value="Genomic_DNA"/>
</dbReference>
<dbReference type="HOGENOM" id="CLU_071330_3_0_1"/>
<keyword evidence="6" id="KW-0472">Membrane</keyword>
<evidence type="ECO:0000256" key="3">
    <source>
        <dbReference type="ARBA" id="ARBA00022787"/>
    </source>
</evidence>
<dbReference type="InterPro" id="IPR036291">
    <property type="entry name" value="NAD(P)-bd_dom_sf"/>
</dbReference>
<evidence type="ECO:0000256" key="1">
    <source>
        <dbReference type="ARBA" id="ARBA00004450"/>
    </source>
</evidence>
<evidence type="ECO:0000313" key="8">
    <source>
        <dbReference type="EMBL" id="EWC46892.1"/>
    </source>
</evidence>
<dbReference type="FunFam" id="3.40.50.720:FF:000366">
    <property type="entry name" value="Protein FMP52, mitochondrial"/>
    <property type="match status" value="1"/>
</dbReference>
<keyword evidence="4" id="KW-0809">Transit peptide</keyword>
<evidence type="ECO:0000256" key="4">
    <source>
        <dbReference type="ARBA" id="ARBA00022946"/>
    </source>
</evidence>
<comment type="subcellular location">
    <subcellularLocation>
        <location evidence="1">Mitochondrion outer membrane</location>
        <topology evidence="1">Peripheral membrane protein</topology>
    </subcellularLocation>
</comment>
<dbReference type="AlphaFoldDB" id="W7I3C1"/>